<gene>
    <name evidence="6" type="primary">DpGSTS3</name>
    <name evidence="6" type="ORF">DAPPUDRAFT_277532</name>
</gene>
<sequence>MAPIELTYFNMAGRGELTRLVLTYGNVEFQDTRLSFETYAAQKSKMNLPFGQLPTLQVNDTTYAQSIAIARYAAKLAGLYPEAPLAALEADAIVDTVTEIHNAVIDVLFYEKDEGVRATKWQKLSDESVPRTLANFEKRVQGNFFTGDAVTFADIALLNLVHNVLTPNAQHIKLDFHAYPKLHAIVTALRESSPLASYLNKQ</sequence>
<organism evidence="6 7">
    <name type="scientific">Daphnia pulex</name>
    <name type="common">Water flea</name>
    <dbReference type="NCBI Taxonomy" id="6669"/>
    <lineage>
        <taxon>Eukaryota</taxon>
        <taxon>Metazoa</taxon>
        <taxon>Ecdysozoa</taxon>
        <taxon>Arthropoda</taxon>
        <taxon>Crustacea</taxon>
        <taxon>Branchiopoda</taxon>
        <taxon>Diplostraca</taxon>
        <taxon>Cladocera</taxon>
        <taxon>Anomopoda</taxon>
        <taxon>Daphniidae</taxon>
        <taxon>Daphnia</taxon>
    </lineage>
</organism>
<dbReference type="AlphaFoldDB" id="E9I6F0"/>
<feature type="domain" description="GST C-terminal" evidence="5">
    <location>
        <begin position="83"/>
        <end position="202"/>
    </location>
</feature>
<dbReference type="InParanoid" id="E9I6F0"/>
<dbReference type="SFLD" id="SFLDG00363">
    <property type="entry name" value="AMPS_(cytGST):_Alpha-__Mu-__Pi"/>
    <property type="match status" value="1"/>
</dbReference>
<comment type="similarity">
    <text evidence="2">Belongs to the GST superfamily. Sigma family.</text>
</comment>
<dbReference type="KEGG" id="dpx:DAPPUDRAFT_277532"/>
<evidence type="ECO:0000313" key="7">
    <source>
        <dbReference type="Proteomes" id="UP000000305"/>
    </source>
</evidence>
<proteinExistence type="inferred from homology"/>
<dbReference type="GO" id="GO:0006749">
    <property type="term" value="P:glutathione metabolic process"/>
    <property type="evidence" value="ECO:0000318"/>
    <property type="project" value="GO_Central"/>
</dbReference>
<dbReference type="eggNOG" id="KOG1695">
    <property type="taxonomic scope" value="Eukaryota"/>
</dbReference>
<dbReference type="SUPFAM" id="SSF47616">
    <property type="entry name" value="GST C-terminal domain-like"/>
    <property type="match status" value="1"/>
</dbReference>
<dbReference type="STRING" id="6669.E9I6F0"/>
<dbReference type="Pfam" id="PF02798">
    <property type="entry name" value="GST_N"/>
    <property type="match status" value="1"/>
</dbReference>
<dbReference type="PROSITE" id="PS50405">
    <property type="entry name" value="GST_CTER"/>
    <property type="match status" value="1"/>
</dbReference>
<dbReference type="OrthoDB" id="414243at2759"/>
<name>E9I6F0_DAPPU</name>
<dbReference type="InterPro" id="IPR004046">
    <property type="entry name" value="GST_C"/>
</dbReference>
<dbReference type="InterPro" id="IPR036282">
    <property type="entry name" value="Glutathione-S-Trfase_C_sf"/>
</dbReference>
<dbReference type="EMBL" id="GL736408">
    <property type="protein sequence ID" value="EFX60430.1"/>
    <property type="molecule type" value="Genomic_DNA"/>
</dbReference>
<dbReference type="SFLD" id="SFLDS00019">
    <property type="entry name" value="Glutathione_Transferase_(cytos"/>
    <property type="match status" value="1"/>
</dbReference>
<evidence type="ECO:0000259" key="4">
    <source>
        <dbReference type="PROSITE" id="PS50404"/>
    </source>
</evidence>
<comment type="catalytic activity">
    <reaction evidence="3">
        <text>RX + glutathione = an S-substituted glutathione + a halide anion + H(+)</text>
        <dbReference type="Rhea" id="RHEA:16437"/>
        <dbReference type="ChEBI" id="CHEBI:15378"/>
        <dbReference type="ChEBI" id="CHEBI:16042"/>
        <dbReference type="ChEBI" id="CHEBI:17792"/>
        <dbReference type="ChEBI" id="CHEBI:57925"/>
        <dbReference type="ChEBI" id="CHEBI:90779"/>
        <dbReference type="EC" id="2.5.1.18"/>
    </reaction>
</comment>
<reference evidence="6 7" key="1">
    <citation type="journal article" date="2011" name="Science">
        <title>The ecoresponsive genome of Daphnia pulex.</title>
        <authorList>
            <person name="Colbourne J.K."/>
            <person name="Pfrender M.E."/>
            <person name="Gilbert D."/>
            <person name="Thomas W.K."/>
            <person name="Tucker A."/>
            <person name="Oakley T.H."/>
            <person name="Tokishita S."/>
            <person name="Aerts A."/>
            <person name="Arnold G.J."/>
            <person name="Basu M.K."/>
            <person name="Bauer D.J."/>
            <person name="Caceres C.E."/>
            <person name="Carmel L."/>
            <person name="Casola C."/>
            <person name="Choi J.H."/>
            <person name="Detter J.C."/>
            <person name="Dong Q."/>
            <person name="Dusheyko S."/>
            <person name="Eads B.D."/>
            <person name="Frohlich T."/>
            <person name="Geiler-Samerotte K.A."/>
            <person name="Gerlach D."/>
            <person name="Hatcher P."/>
            <person name="Jogdeo S."/>
            <person name="Krijgsveld J."/>
            <person name="Kriventseva E.V."/>
            <person name="Kultz D."/>
            <person name="Laforsch C."/>
            <person name="Lindquist E."/>
            <person name="Lopez J."/>
            <person name="Manak J.R."/>
            <person name="Muller J."/>
            <person name="Pangilinan J."/>
            <person name="Patwardhan R.P."/>
            <person name="Pitluck S."/>
            <person name="Pritham E.J."/>
            <person name="Rechtsteiner A."/>
            <person name="Rho M."/>
            <person name="Rogozin I.B."/>
            <person name="Sakarya O."/>
            <person name="Salamov A."/>
            <person name="Schaack S."/>
            <person name="Shapiro H."/>
            <person name="Shiga Y."/>
            <person name="Skalitzky C."/>
            <person name="Smith Z."/>
            <person name="Souvorov A."/>
            <person name="Sung W."/>
            <person name="Tang Z."/>
            <person name="Tsuchiya D."/>
            <person name="Tu H."/>
            <person name="Vos H."/>
            <person name="Wang M."/>
            <person name="Wolf Y.I."/>
            <person name="Yamagata H."/>
            <person name="Yamada T."/>
            <person name="Ye Y."/>
            <person name="Shaw J.R."/>
            <person name="Andrews J."/>
            <person name="Crease T.J."/>
            <person name="Tang H."/>
            <person name="Lucas S.M."/>
            <person name="Robertson H.M."/>
            <person name="Bork P."/>
            <person name="Koonin E.V."/>
            <person name="Zdobnov E.M."/>
            <person name="Grigoriev I.V."/>
            <person name="Lynch M."/>
            <person name="Boore J.L."/>
        </authorList>
    </citation>
    <scope>NUCLEOTIDE SEQUENCE [LARGE SCALE GENOMIC DNA]</scope>
</reference>
<dbReference type="InterPro" id="IPR036249">
    <property type="entry name" value="Thioredoxin-like_sf"/>
</dbReference>
<accession>E9I6F0</accession>
<dbReference type="HOGENOM" id="CLU_039475_1_2_1"/>
<dbReference type="OMA" id="WIYRELD"/>
<evidence type="ECO:0000256" key="1">
    <source>
        <dbReference type="ARBA" id="ARBA00012452"/>
    </source>
</evidence>
<dbReference type="InterPro" id="IPR050213">
    <property type="entry name" value="GST_superfamily"/>
</dbReference>
<evidence type="ECO:0000259" key="5">
    <source>
        <dbReference type="PROSITE" id="PS50405"/>
    </source>
</evidence>
<dbReference type="PANTHER" id="PTHR11571:SF252">
    <property type="entry name" value="GLUTATHIONE S-TRANSFERASE"/>
    <property type="match status" value="1"/>
</dbReference>
<dbReference type="InterPro" id="IPR010987">
    <property type="entry name" value="Glutathione-S-Trfase_C-like"/>
</dbReference>
<evidence type="ECO:0000256" key="2">
    <source>
        <dbReference type="ARBA" id="ARBA00038317"/>
    </source>
</evidence>
<dbReference type="CDD" id="cd03192">
    <property type="entry name" value="GST_C_Sigma_like"/>
    <property type="match status" value="1"/>
</dbReference>
<dbReference type="GO" id="GO:0004364">
    <property type="term" value="F:glutathione transferase activity"/>
    <property type="evidence" value="ECO:0000318"/>
    <property type="project" value="GO_Central"/>
</dbReference>
<dbReference type="Gene3D" id="1.20.1050.130">
    <property type="match status" value="1"/>
</dbReference>
<dbReference type="SFLD" id="SFLDG01205">
    <property type="entry name" value="AMPS.1"/>
    <property type="match status" value="1"/>
</dbReference>
<dbReference type="FunFam" id="1.20.1050.10:FF:000030">
    <property type="entry name" value="Glutathione S-transferase S1"/>
    <property type="match status" value="1"/>
</dbReference>
<feature type="domain" description="GST N-terminal" evidence="4">
    <location>
        <begin position="2"/>
        <end position="81"/>
    </location>
</feature>
<dbReference type="InterPro" id="IPR040079">
    <property type="entry name" value="Glutathione_S-Trfase"/>
</dbReference>
<dbReference type="PhylomeDB" id="E9I6F0"/>
<keyword evidence="7" id="KW-1185">Reference proteome</keyword>
<protein>
    <recommendedName>
        <fullName evidence="1">glutathione transferase</fullName>
        <ecNumber evidence="1">2.5.1.18</ecNumber>
    </recommendedName>
</protein>
<dbReference type="Proteomes" id="UP000000305">
    <property type="component" value="Unassembled WGS sequence"/>
</dbReference>
<dbReference type="InterPro" id="IPR004045">
    <property type="entry name" value="Glutathione_S-Trfase_N"/>
</dbReference>
<dbReference type="SUPFAM" id="SSF52833">
    <property type="entry name" value="Thioredoxin-like"/>
    <property type="match status" value="1"/>
</dbReference>
<evidence type="ECO:0000256" key="3">
    <source>
        <dbReference type="ARBA" id="ARBA00047960"/>
    </source>
</evidence>
<dbReference type="CDD" id="cd03039">
    <property type="entry name" value="GST_N_Sigma_like"/>
    <property type="match status" value="1"/>
</dbReference>
<evidence type="ECO:0000313" key="6">
    <source>
        <dbReference type="EMBL" id="EFX60430.1"/>
    </source>
</evidence>
<dbReference type="EC" id="2.5.1.18" evidence="1"/>
<dbReference type="PROSITE" id="PS50404">
    <property type="entry name" value="GST_NTER"/>
    <property type="match status" value="1"/>
</dbReference>
<dbReference type="PANTHER" id="PTHR11571">
    <property type="entry name" value="GLUTATHIONE S-TRANSFERASE"/>
    <property type="match status" value="1"/>
</dbReference>
<dbReference type="Pfam" id="PF14497">
    <property type="entry name" value="GST_C_3"/>
    <property type="match status" value="1"/>
</dbReference>